<keyword evidence="5 9" id="KW-0472">Membrane</keyword>
<comment type="similarity">
    <text evidence="8">Belongs to the sodium:neurotransmitter symporter (SNF) (TC 2.A.22) family.</text>
</comment>
<feature type="binding site" evidence="6">
    <location>
        <position position="419"/>
    </location>
    <ligand>
        <name>Na(+)</name>
        <dbReference type="ChEBI" id="CHEBI:29101"/>
        <label>1</label>
    </ligand>
</feature>
<keyword evidence="7" id="KW-1015">Disulfide bond</keyword>
<feature type="transmembrane region" description="Helical" evidence="9">
    <location>
        <begin position="407"/>
        <end position="434"/>
    </location>
</feature>
<dbReference type="Proteomes" id="UP000242188">
    <property type="component" value="Unassembled WGS sequence"/>
</dbReference>
<evidence type="ECO:0000313" key="10">
    <source>
        <dbReference type="EMBL" id="OWF55243.1"/>
    </source>
</evidence>
<feature type="transmembrane region" description="Helical" evidence="9">
    <location>
        <begin position="446"/>
        <end position="464"/>
    </location>
</feature>
<dbReference type="NCBIfam" id="NF037979">
    <property type="entry name" value="Na_transp"/>
    <property type="match status" value="1"/>
</dbReference>
<name>A0A210R2C9_MIZYE</name>
<feature type="binding site" evidence="6">
    <location>
        <position position="350"/>
    </location>
    <ligand>
        <name>Na(+)</name>
        <dbReference type="ChEBI" id="CHEBI:29101"/>
        <label>1</label>
    </ligand>
</feature>
<feature type="transmembrane region" description="Helical" evidence="9">
    <location>
        <begin position="233"/>
        <end position="252"/>
    </location>
</feature>
<proteinExistence type="inferred from homology"/>
<feature type="transmembrane region" description="Helical" evidence="9">
    <location>
        <begin position="146"/>
        <end position="173"/>
    </location>
</feature>
<dbReference type="PRINTS" id="PR00176">
    <property type="entry name" value="NANEUSMPORT"/>
</dbReference>
<evidence type="ECO:0000256" key="6">
    <source>
        <dbReference type="PIRSR" id="PIRSR600175-1"/>
    </source>
</evidence>
<dbReference type="Pfam" id="PF00209">
    <property type="entry name" value="SNF"/>
    <property type="match status" value="1"/>
</dbReference>
<protein>
    <recommendedName>
        <fullName evidence="8">Transporter</fullName>
    </recommendedName>
</protein>
<gene>
    <name evidence="10" type="ORF">KP79_PYT13717</name>
</gene>
<keyword evidence="2 8" id="KW-0813">Transport</keyword>
<evidence type="ECO:0000313" key="11">
    <source>
        <dbReference type="Proteomes" id="UP000242188"/>
    </source>
</evidence>
<dbReference type="PANTHER" id="PTHR11616:SF309">
    <property type="entry name" value="TRANSPORTER"/>
    <property type="match status" value="1"/>
</dbReference>
<comment type="caution">
    <text evidence="10">The sequence shown here is derived from an EMBL/GenBank/DDBJ whole genome shotgun (WGS) entry which is preliminary data.</text>
</comment>
<evidence type="ECO:0000256" key="2">
    <source>
        <dbReference type="ARBA" id="ARBA00022448"/>
    </source>
</evidence>
<keyword evidence="11" id="KW-1185">Reference proteome</keyword>
<evidence type="ECO:0000256" key="7">
    <source>
        <dbReference type="PIRSR" id="PIRSR600175-2"/>
    </source>
</evidence>
<evidence type="ECO:0000256" key="8">
    <source>
        <dbReference type="RuleBase" id="RU003732"/>
    </source>
</evidence>
<dbReference type="EMBL" id="NEDP02000731">
    <property type="protein sequence ID" value="OWF55243.1"/>
    <property type="molecule type" value="Genomic_DNA"/>
</dbReference>
<evidence type="ECO:0000256" key="3">
    <source>
        <dbReference type="ARBA" id="ARBA00022692"/>
    </source>
</evidence>
<dbReference type="GO" id="GO:0015293">
    <property type="term" value="F:symporter activity"/>
    <property type="evidence" value="ECO:0007669"/>
    <property type="project" value="UniProtKB-KW"/>
</dbReference>
<feature type="transmembrane region" description="Helical" evidence="9">
    <location>
        <begin position="484"/>
        <end position="506"/>
    </location>
</feature>
<sequence length="628" mass="70694">MSRDFQIRRDIFPVRYELFLWTLDHRTGNISYDGGQHGHMDMKEAQETPFLKQGQQNTETGITKRDQWERKTEFLMCAISGAVGIGNIWRFPYLCYKNGGGAFLIPYLVFLVLVGLPMFILEIGLGQYMQKAGFELWNICPIFKGLGVSAMCITFIMNIYYVMVLNWSAFYFVMSLTSELPWATCDNEWNTPMCVTGAEYNSTSTNITVDSTVEFWRYRTLQMSDSIESPDGIVMELVMCSIVVWILLYLCVCRGIKVTGKIMYVTSLFPYVILTILLIRGVTLDGAKEGIKFYLEPNFAYLQNYQVWIDAGTQILFSLGLTFGAMPMIGSYNKVHNNFYKDCFVIAAINSLTSIYGGFAVFSILGFMAKSQGVSISEVADAGPGLAFITYPKAVTQMPLAPFWSGLFFLMLFTVGLGSQIVGIEAVVTPIVDLYPRRLRTVKGKLIFYGMFCVVSFLLGFVFLTKGGIYVFNLVEYYGASGMLLVWQLMWEAIAIGWVVGDDYFYDAMEYMLGYRVGPWARISWKYLTPTLSIALLVLQGLHFNLLSGAEGYEYPVGAHAFGIILGLVPIVILMIVAIWQILRASGSLVQRLKTISTPVYDRSQHASSTNGEFTQKRNLIGLMDINI</sequence>
<feature type="transmembrane region" description="Helical" evidence="9">
    <location>
        <begin position="311"/>
        <end position="332"/>
    </location>
</feature>
<comment type="subcellular location">
    <subcellularLocation>
        <location evidence="1">Membrane</location>
        <topology evidence="1">Multi-pass membrane protein</topology>
    </subcellularLocation>
</comment>
<keyword evidence="4 9" id="KW-1133">Transmembrane helix</keyword>
<dbReference type="SUPFAM" id="SSF161070">
    <property type="entry name" value="SNF-like"/>
    <property type="match status" value="1"/>
</dbReference>
<evidence type="ECO:0000256" key="1">
    <source>
        <dbReference type="ARBA" id="ARBA00004141"/>
    </source>
</evidence>
<feature type="transmembrane region" description="Helical" evidence="9">
    <location>
        <begin position="264"/>
        <end position="283"/>
    </location>
</feature>
<feature type="binding site" evidence="6">
    <location>
        <position position="87"/>
    </location>
    <ligand>
        <name>Na(+)</name>
        <dbReference type="ChEBI" id="CHEBI:29101"/>
        <label>1</label>
    </ligand>
</feature>
<dbReference type="PROSITE" id="PS50267">
    <property type="entry name" value="NA_NEUROTRAN_SYMP_3"/>
    <property type="match status" value="1"/>
</dbReference>
<keyword evidence="6" id="KW-0479">Metal-binding</keyword>
<feature type="binding site" evidence="6">
    <location>
        <position position="83"/>
    </location>
    <ligand>
        <name>Na(+)</name>
        <dbReference type="ChEBI" id="CHEBI:29101"/>
        <label>1</label>
    </ligand>
</feature>
<dbReference type="InterPro" id="IPR000175">
    <property type="entry name" value="Na/ntran_symport"/>
</dbReference>
<dbReference type="PANTHER" id="PTHR11616">
    <property type="entry name" value="SODIUM/CHLORIDE DEPENDENT TRANSPORTER"/>
    <property type="match status" value="1"/>
</dbReference>
<evidence type="ECO:0000256" key="9">
    <source>
        <dbReference type="SAM" id="Phobius"/>
    </source>
</evidence>
<dbReference type="GO" id="GO:0046872">
    <property type="term" value="F:metal ion binding"/>
    <property type="evidence" value="ECO:0007669"/>
    <property type="project" value="UniProtKB-KW"/>
</dbReference>
<keyword evidence="6" id="KW-0915">Sodium</keyword>
<evidence type="ECO:0000256" key="5">
    <source>
        <dbReference type="ARBA" id="ARBA00023136"/>
    </source>
</evidence>
<dbReference type="InterPro" id="IPR037272">
    <property type="entry name" value="SNS_sf"/>
</dbReference>
<feature type="disulfide bond" evidence="7">
    <location>
        <begin position="185"/>
        <end position="194"/>
    </location>
</feature>
<feature type="transmembrane region" description="Helical" evidence="9">
    <location>
        <begin position="104"/>
        <end position="125"/>
    </location>
</feature>
<organism evidence="10 11">
    <name type="scientific">Mizuhopecten yessoensis</name>
    <name type="common">Japanese scallop</name>
    <name type="synonym">Patinopecten yessoensis</name>
    <dbReference type="NCBI Taxonomy" id="6573"/>
    <lineage>
        <taxon>Eukaryota</taxon>
        <taxon>Metazoa</taxon>
        <taxon>Spiralia</taxon>
        <taxon>Lophotrochozoa</taxon>
        <taxon>Mollusca</taxon>
        <taxon>Bivalvia</taxon>
        <taxon>Autobranchia</taxon>
        <taxon>Pteriomorphia</taxon>
        <taxon>Pectinida</taxon>
        <taxon>Pectinoidea</taxon>
        <taxon>Pectinidae</taxon>
        <taxon>Mizuhopecten</taxon>
    </lineage>
</organism>
<dbReference type="GO" id="GO:0005886">
    <property type="term" value="C:plasma membrane"/>
    <property type="evidence" value="ECO:0007669"/>
    <property type="project" value="TreeGrafter"/>
</dbReference>
<feature type="transmembrane region" description="Helical" evidence="9">
    <location>
        <begin position="559"/>
        <end position="583"/>
    </location>
</feature>
<feature type="binding site" evidence="6">
    <location>
        <position position="318"/>
    </location>
    <ligand>
        <name>Na(+)</name>
        <dbReference type="ChEBI" id="CHEBI:29101"/>
        <label>1</label>
    </ligand>
</feature>
<dbReference type="PROSITE" id="PS00610">
    <property type="entry name" value="NA_NEUROTRAN_SYMP_1"/>
    <property type="match status" value="1"/>
</dbReference>
<accession>A0A210R2C9</accession>
<reference evidence="10 11" key="1">
    <citation type="journal article" date="2017" name="Nat. Ecol. Evol.">
        <title>Scallop genome provides insights into evolution of bilaterian karyotype and development.</title>
        <authorList>
            <person name="Wang S."/>
            <person name="Zhang J."/>
            <person name="Jiao W."/>
            <person name="Li J."/>
            <person name="Xun X."/>
            <person name="Sun Y."/>
            <person name="Guo X."/>
            <person name="Huan P."/>
            <person name="Dong B."/>
            <person name="Zhang L."/>
            <person name="Hu X."/>
            <person name="Sun X."/>
            <person name="Wang J."/>
            <person name="Zhao C."/>
            <person name="Wang Y."/>
            <person name="Wang D."/>
            <person name="Huang X."/>
            <person name="Wang R."/>
            <person name="Lv J."/>
            <person name="Li Y."/>
            <person name="Zhang Z."/>
            <person name="Liu B."/>
            <person name="Lu W."/>
            <person name="Hui Y."/>
            <person name="Liang J."/>
            <person name="Zhou Z."/>
            <person name="Hou R."/>
            <person name="Li X."/>
            <person name="Liu Y."/>
            <person name="Li H."/>
            <person name="Ning X."/>
            <person name="Lin Y."/>
            <person name="Zhao L."/>
            <person name="Xing Q."/>
            <person name="Dou J."/>
            <person name="Li Y."/>
            <person name="Mao J."/>
            <person name="Guo H."/>
            <person name="Dou H."/>
            <person name="Li T."/>
            <person name="Mu C."/>
            <person name="Jiang W."/>
            <person name="Fu Q."/>
            <person name="Fu X."/>
            <person name="Miao Y."/>
            <person name="Liu J."/>
            <person name="Yu Q."/>
            <person name="Li R."/>
            <person name="Liao H."/>
            <person name="Li X."/>
            <person name="Kong Y."/>
            <person name="Jiang Z."/>
            <person name="Chourrout D."/>
            <person name="Li R."/>
            <person name="Bao Z."/>
        </authorList>
    </citation>
    <scope>NUCLEOTIDE SEQUENCE [LARGE SCALE GENOMIC DNA]</scope>
    <source>
        <strain evidence="10 11">PY_sf001</strain>
    </source>
</reference>
<dbReference type="AlphaFoldDB" id="A0A210R2C9"/>
<feature type="binding site" evidence="6">
    <location>
        <position position="82"/>
    </location>
    <ligand>
        <name>Na(+)</name>
        <dbReference type="ChEBI" id="CHEBI:29101"/>
        <label>1</label>
    </ligand>
</feature>
<feature type="transmembrane region" description="Helical" evidence="9">
    <location>
        <begin position="344"/>
        <end position="369"/>
    </location>
</feature>
<keyword evidence="8" id="KW-0769">Symport</keyword>
<dbReference type="PROSITE" id="PS00754">
    <property type="entry name" value="NA_NEUROTRAN_SYMP_2"/>
    <property type="match status" value="1"/>
</dbReference>
<dbReference type="OrthoDB" id="6581954at2759"/>
<evidence type="ECO:0000256" key="4">
    <source>
        <dbReference type="ARBA" id="ARBA00022989"/>
    </source>
</evidence>
<dbReference type="GO" id="GO:0035725">
    <property type="term" value="P:sodium ion transmembrane transport"/>
    <property type="evidence" value="ECO:0007669"/>
    <property type="project" value="TreeGrafter"/>
</dbReference>
<dbReference type="GO" id="GO:0006865">
    <property type="term" value="P:amino acid transport"/>
    <property type="evidence" value="ECO:0007669"/>
    <property type="project" value="TreeGrafter"/>
</dbReference>
<feature type="transmembrane region" description="Helical" evidence="9">
    <location>
        <begin position="527"/>
        <end position="547"/>
    </location>
</feature>
<feature type="transmembrane region" description="Helical" evidence="9">
    <location>
        <begin position="74"/>
        <end position="92"/>
    </location>
</feature>
<keyword evidence="3 8" id="KW-0812">Transmembrane</keyword>